<dbReference type="Gene3D" id="1.10.3460.10">
    <property type="entry name" value="Chlorophyll a/b binding protein domain"/>
    <property type="match status" value="1"/>
</dbReference>
<evidence type="ECO:0000256" key="4">
    <source>
        <dbReference type="ARBA" id="ARBA00022640"/>
    </source>
</evidence>
<feature type="binding site" evidence="5">
    <location>
        <position position="187"/>
    </location>
    <ligand>
        <name>chlorophyll a</name>
        <dbReference type="ChEBI" id="CHEBI:58416"/>
        <label>1</label>
    </ligand>
</feature>
<feature type="binding site" evidence="5">
    <location>
        <position position="75"/>
    </location>
    <ligand>
        <name>chlorophyll a</name>
        <dbReference type="ChEBI" id="CHEBI:58416"/>
        <label>1</label>
    </ligand>
</feature>
<dbReference type="GO" id="GO:0016020">
    <property type="term" value="C:membrane"/>
    <property type="evidence" value="ECO:0007669"/>
    <property type="project" value="InterPro"/>
</dbReference>
<evidence type="ECO:0000256" key="2">
    <source>
        <dbReference type="ARBA" id="ARBA00022528"/>
    </source>
</evidence>
<keyword evidence="7" id="KW-1185">Reference proteome</keyword>
<feature type="binding site" evidence="5">
    <location>
        <position position="169"/>
    </location>
    <ligand>
        <name>chlorophyll a</name>
        <dbReference type="ChEBI" id="CHEBI:58416"/>
        <label>1</label>
    </ligand>
</feature>
<feature type="binding site" evidence="5">
    <location>
        <position position="173"/>
    </location>
    <ligand>
        <name>chlorophyll a</name>
        <dbReference type="ChEBI" id="CHEBI:58416"/>
        <label>1</label>
    </ligand>
</feature>
<comment type="subcellular location">
    <subcellularLocation>
        <location evidence="1">Plastid</location>
        <location evidence="1">Chloroplast</location>
    </subcellularLocation>
</comment>
<keyword evidence="3" id="KW-0602">Photosynthesis</keyword>
<feature type="binding site" evidence="5">
    <location>
        <position position="175"/>
    </location>
    <ligand>
        <name>chlorophyll a</name>
        <dbReference type="ChEBI" id="CHEBI:58416"/>
        <label>1</label>
    </ligand>
</feature>
<evidence type="ECO:0000313" key="6">
    <source>
        <dbReference type="EMBL" id="KAG8469290.1"/>
    </source>
</evidence>
<keyword evidence="4" id="KW-0934">Plastid</keyword>
<evidence type="ECO:0000256" key="3">
    <source>
        <dbReference type="ARBA" id="ARBA00022531"/>
    </source>
</evidence>
<dbReference type="GO" id="GO:0009765">
    <property type="term" value="P:photosynthesis, light harvesting"/>
    <property type="evidence" value="ECO:0007669"/>
    <property type="project" value="InterPro"/>
</dbReference>
<dbReference type="InterPro" id="IPR022796">
    <property type="entry name" value="Chloroa_b-bind"/>
</dbReference>
<dbReference type="OrthoDB" id="423598at2759"/>
<feature type="binding site" evidence="5">
    <location>
        <position position="170"/>
    </location>
    <ligand>
        <name>chlorophyll a</name>
        <dbReference type="ChEBI" id="CHEBI:58416"/>
        <label>1</label>
    </ligand>
</feature>
<dbReference type="InterPro" id="IPR001344">
    <property type="entry name" value="Chloro_AB-bd_pln"/>
</dbReference>
<comment type="caution">
    <text evidence="6">The sequence shown here is derived from an EMBL/GenBank/DDBJ whole genome shotgun (WGS) entry which is preliminary data.</text>
</comment>
<organism evidence="6 7">
    <name type="scientific">Diacronema lutheri</name>
    <name type="common">Unicellular marine alga</name>
    <name type="synonym">Monochrysis lutheri</name>
    <dbReference type="NCBI Taxonomy" id="2081491"/>
    <lineage>
        <taxon>Eukaryota</taxon>
        <taxon>Haptista</taxon>
        <taxon>Haptophyta</taxon>
        <taxon>Pavlovophyceae</taxon>
        <taxon>Pavlovales</taxon>
        <taxon>Pavlovaceae</taxon>
        <taxon>Diacronema</taxon>
    </lineage>
</organism>
<reference evidence="6" key="1">
    <citation type="submission" date="2021-05" db="EMBL/GenBank/DDBJ databases">
        <title>The genome of the haptophyte Pavlova lutheri (Diacronema luteri, Pavlovales) - a model for lipid biosynthesis in eukaryotic algae.</title>
        <authorList>
            <person name="Hulatt C.J."/>
            <person name="Posewitz M.C."/>
        </authorList>
    </citation>
    <scope>NUCLEOTIDE SEQUENCE</scope>
    <source>
        <strain evidence="6">NIVA-4/92</strain>
    </source>
</reference>
<dbReference type="Pfam" id="PF00504">
    <property type="entry name" value="Chloroa_b-bind"/>
    <property type="match status" value="1"/>
</dbReference>
<keyword evidence="2" id="KW-0150">Chloroplast</keyword>
<name>A0A8J5XWK6_DIALT</name>
<dbReference type="AlphaFoldDB" id="A0A8J5XWK6"/>
<dbReference type="SUPFAM" id="SSF103511">
    <property type="entry name" value="Chlorophyll a-b binding protein"/>
    <property type="match status" value="1"/>
</dbReference>
<dbReference type="Proteomes" id="UP000751190">
    <property type="component" value="Unassembled WGS sequence"/>
</dbReference>
<dbReference type="OMA" id="MTSDWMP"/>
<gene>
    <name evidence="6" type="ORF">KFE25_007808</name>
</gene>
<feature type="binding site" description="axial binding residue" evidence="5">
    <location>
        <position position="80"/>
    </location>
    <ligand>
        <name>chlorophyll b</name>
        <dbReference type="ChEBI" id="CHEBI:61721"/>
        <label>1</label>
    </ligand>
    <ligandPart>
        <name>Mg</name>
        <dbReference type="ChEBI" id="CHEBI:25107"/>
    </ligandPart>
</feature>
<evidence type="ECO:0000313" key="7">
    <source>
        <dbReference type="Proteomes" id="UP000751190"/>
    </source>
</evidence>
<feature type="binding site" evidence="5">
    <location>
        <position position="58"/>
    </location>
    <ligand>
        <name>chlorophyll a</name>
        <dbReference type="ChEBI" id="CHEBI:58416"/>
        <label>1</label>
    </ligand>
</feature>
<evidence type="ECO:0000256" key="5">
    <source>
        <dbReference type="PIRSR" id="PIRSR601344-1"/>
    </source>
</evidence>
<keyword evidence="5" id="KW-0157">Chromophore</keyword>
<dbReference type="PANTHER" id="PTHR21649">
    <property type="entry name" value="CHLOROPHYLL A/B BINDING PROTEIN"/>
    <property type="match status" value="1"/>
</dbReference>
<protein>
    <submittedName>
        <fullName evidence="6">Uncharacterized protein</fullName>
    </submittedName>
</protein>
<sequence>MLFVVAALSFHGPSAVGHASRSAVSMAMMSKSIPFVKAPPALDGSMPGDVGFDPLGISTTIVELNGDLKYVREAEIVHGRVAMLAAAGFIFPEIFKFREYSSRALEAQAQVPVEVWSQIFIGIAIAEGLRSQMIYKPDSVPGSHGFDPLGFKSKFGGNTAEGYKTLQLKEIKNGRLAMMAVAGMFTQQLLTGKGPLEQLF</sequence>
<keyword evidence="5" id="KW-0148">Chlorophyll</keyword>
<proteinExistence type="predicted"/>
<accession>A0A8J5XWK6</accession>
<evidence type="ECO:0000256" key="1">
    <source>
        <dbReference type="ARBA" id="ARBA00004229"/>
    </source>
</evidence>
<feature type="binding site" evidence="5">
    <location>
        <position position="78"/>
    </location>
    <ligand>
        <name>chlorophyll a</name>
        <dbReference type="ChEBI" id="CHEBI:58416"/>
        <label>1</label>
    </ligand>
</feature>
<dbReference type="EMBL" id="JAGTXO010000003">
    <property type="protein sequence ID" value="KAG8469290.1"/>
    <property type="molecule type" value="Genomic_DNA"/>
</dbReference>
<dbReference type="GO" id="GO:0009507">
    <property type="term" value="C:chloroplast"/>
    <property type="evidence" value="ECO:0007669"/>
    <property type="project" value="UniProtKB-SubCell"/>
</dbReference>
<dbReference type="GO" id="GO:0016168">
    <property type="term" value="F:chlorophyll binding"/>
    <property type="evidence" value="ECO:0007669"/>
    <property type="project" value="UniProtKB-KW"/>
</dbReference>